<sequence>MEFSHMLQGSLEKWRADGGKGVWLTVPIHLGKFISAAALQGFQFHHAEEKTAMLCQWLPVDVSSTLPIYATHQVGVAGCVLNEKTRELLIMKDKHSVCTQIRCLVAWCLVTWCHAPVGRL</sequence>
<protein>
    <submittedName>
        <fullName evidence="5">Nucleoside diphosphate-linked moiety X motif 6-like</fullName>
    </submittedName>
</protein>
<proteinExistence type="inferred from homology"/>
<dbReference type="Pfam" id="PF18290">
    <property type="entry name" value="Nudix_hydro"/>
    <property type="match status" value="1"/>
</dbReference>
<dbReference type="InterPro" id="IPR003293">
    <property type="entry name" value="Nudix_hydrolase6-like"/>
</dbReference>
<keyword evidence="4" id="KW-1185">Reference proteome</keyword>
<evidence type="ECO:0000256" key="2">
    <source>
        <dbReference type="ARBA" id="ARBA00022801"/>
    </source>
</evidence>
<organism evidence="4 5">
    <name type="scientific">Priapulus caudatus</name>
    <name type="common">Priapulid worm</name>
    <dbReference type="NCBI Taxonomy" id="37621"/>
    <lineage>
        <taxon>Eukaryota</taxon>
        <taxon>Metazoa</taxon>
        <taxon>Ecdysozoa</taxon>
        <taxon>Scalidophora</taxon>
        <taxon>Priapulida</taxon>
        <taxon>Priapulimorpha</taxon>
        <taxon>Priapulimorphida</taxon>
        <taxon>Priapulidae</taxon>
        <taxon>Priapulus</taxon>
    </lineage>
</organism>
<dbReference type="PANTHER" id="PTHR13994:SF46">
    <property type="entry name" value="NUCLEOSIDE DIPHOSPHATE-LINKED MOIETY X MOTIF 6"/>
    <property type="match status" value="1"/>
</dbReference>
<comment type="similarity">
    <text evidence="1">Belongs to the Nudix hydrolase family.</text>
</comment>
<dbReference type="PANTHER" id="PTHR13994">
    <property type="entry name" value="NUDIX HYDROLASE RELATED"/>
    <property type="match status" value="1"/>
</dbReference>
<keyword evidence="2" id="KW-0378">Hydrolase</keyword>
<dbReference type="InterPro" id="IPR040618">
    <property type="entry name" value="Pre-Nudix"/>
</dbReference>
<dbReference type="PRINTS" id="PR01356">
    <property type="entry name" value="GFGPROTEIN"/>
</dbReference>
<gene>
    <name evidence="5" type="primary">LOC106815256</name>
</gene>
<evidence type="ECO:0000259" key="3">
    <source>
        <dbReference type="Pfam" id="PF18290"/>
    </source>
</evidence>
<reference evidence="5" key="1">
    <citation type="submission" date="2025-08" db="UniProtKB">
        <authorList>
            <consortium name="RefSeq"/>
        </authorList>
    </citation>
    <scope>IDENTIFICATION</scope>
</reference>
<accession>A0ABM1ESK7</accession>
<dbReference type="GeneID" id="106815256"/>
<evidence type="ECO:0000313" key="4">
    <source>
        <dbReference type="Proteomes" id="UP000695022"/>
    </source>
</evidence>
<feature type="domain" description="Pre-nudix hydrolase" evidence="3">
    <location>
        <begin position="2"/>
        <end position="58"/>
    </location>
</feature>
<dbReference type="Proteomes" id="UP000695022">
    <property type="component" value="Unplaced"/>
</dbReference>
<name>A0ABM1ESK7_PRICU</name>
<evidence type="ECO:0000313" key="5">
    <source>
        <dbReference type="RefSeq" id="XP_014675178.1"/>
    </source>
</evidence>
<dbReference type="RefSeq" id="XP_014675178.1">
    <property type="nucleotide sequence ID" value="XM_014819692.1"/>
</dbReference>
<evidence type="ECO:0000256" key="1">
    <source>
        <dbReference type="ARBA" id="ARBA00005582"/>
    </source>
</evidence>
<dbReference type="Gene3D" id="3.40.630.30">
    <property type="match status" value="1"/>
</dbReference>